<dbReference type="AlphaFoldDB" id="A0A6A6PEW9"/>
<protein>
    <recommendedName>
        <fullName evidence="3">Fungal N-terminal domain-containing protein</fullName>
    </recommendedName>
</protein>
<reference evidence="1" key="1">
    <citation type="journal article" date="2020" name="Stud. Mycol.">
        <title>101 Dothideomycetes genomes: a test case for predicting lifestyles and emergence of pathogens.</title>
        <authorList>
            <person name="Haridas S."/>
            <person name="Albert R."/>
            <person name="Binder M."/>
            <person name="Bloem J."/>
            <person name="Labutti K."/>
            <person name="Salamov A."/>
            <person name="Andreopoulos B."/>
            <person name="Baker S."/>
            <person name="Barry K."/>
            <person name="Bills G."/>
            <person name="Bluhm B."/>
            <person name="Cannon C."/>
            <person name="Castanera R."/>
            <person name="Culley D."/>
            <person name="Daum C."/>
            <person name="Ezra D."/>
            <person name="Gonzalez J."/>
            <person name="Henrissat B."/>
            <person name="Kuo A."/>
            <person name="Liang C."/>
            <person name="Lipzen A."/>
            <person name="Lutzoni F."/>
            <person name="Magnuson J."/>
            <person name="Mondo S."/>
            <person name="Nolan M."/>
            <person name="Ohm R."/>
            <person name="Pangilinan J."/>
            <person name="Park H.-J."/>
            <person name="Ramirez L."/>
            <person name="Alfaro M."/>
            <person name="Sun H."/>
            <person name="Tritt A."/>
            <person name="Yoshinaga Y."/>
            <person name="Zwiers L.-H."/>
            <person name="Turgeon B."/>
            <person name="Goodwin S."/>
            <person name="Spatafora J."/>
            <person name="Crous P."/>
            <person name="Grigoriev I."/>
        </authorList>
    </citation>
    <scope>NUCLEOTIDE SEQUENCE</scope>
    <source>
        <strain evidence="1">ATCC 16933</strain>
    </source>
</reference>
<proteinExistence type="predicted"/>
<keyword evidence="2" id="KW-1185">Reference proteome</keyword>
<evidence type="ECO:0008006" key="3">
    <source>
        <dbReference type="Google" id="ProtNLM"/>
    </source>
</evidence>
<evidence type="ECO:0000313" key="1">
    <source>
        <dbReference type="EMBL" id="KAF2462269.1"/>
    </source>
</evidence>
<name>A0A6A6PEW9_9PEZI</name>
<sequence length="265" mass="28494">MTSATANAFAVVGLADVARNVPLAVAGLTKSIEILNLTICDVRQFADSFNQSAFVSEDGRTLPEGLEAVLESCDDEIKGLKTYLEDNAPCPSDTWYEMSFKSVRVALDDQRTRESCSRLQGYNFNLITLLQSNASQGNVVLRNKLQSINDNVTASRSTTIQAIQGIHQSITSGQSSAAQELRDISSSASTTHQSVKSAEDLGKQNLKVSKDILVAVSAQEQASLGIAEAVEKHGDVIRSEIAGVTNQLTDQGRNEPTIFKSKARA</sequence>
<gene>
    <name evidence="1" type="ORF">BDY21DRAFT_360220</name>
</gene>
<dbReference type="EMBL" id="MU001670">
    <property type="protein sequence ID" value="KAF2462269.1"/>
    <property type="molecule type" value="Genomic_DNA"/>
</dbReference>
<accession>A0A6A6PEW9</accession>
<dbReference type="Proteomes" id="UP000799766">
    <property type="component" value="Unassembled WGS sequence"/>
</dbReference>
<dbReference type="OrthoDB" id="3787063at2759"/>
<organism evidence="1 2">
    <name type="scientific">Lineolata rhizophorae</name>
    <dbReference type="NCBI Taxonomy" id="578093"/>
    <lineage>
        <taxon>Eukaryota</taxon>
        <taxon>Fungi</taxon>
        <taxon>Dikarya</taxon>
        <taxon>Ascomycota</taxon>
        <taxon>Pezizomycotina</taxon>
        <taxon>Dothideomycetes</taxon>
        <taxon>Dothideomycetes incertae sedis</taxon>
        <taxon>Lineolatales</taxon>
        <taxon>Lineolataceae</taxon>
        <taxon>Lineolata</taxon>
    </lineage>
</organism>
<evidence type="ECO:0000313" key="2">
    <source>
        <dbReference type="Proteomes" id="UP000799766"/>
    </source>
</evidence>